<dbReference type="CDD" id="cd17557">
    <property type="entry name" value="REC_Rcp-like"/>
    <property type="match status" value="1"/>
</dbReference>
<keyword evidence="4" id="KW-1185">Reference proteome</keyword>
<evidence type="ECO:0000313" key="4">
    <source>
        <dbReference type="Proteomes" id="UP000199153"/>
    </source>
</evidence>
<dbReference type="AlphaFoldDB" id="A0A1I4Z5F3"/>
<dbReference type="SUPFAM" id="SSF52172">
    <property type="entry name" value="CheY-like"/>
    <property type="match status" value="1"/>
</dbReference>
<dbReference type="PANTHER" id="PTHR44520:SF2">
    <property type="entry name" value="RESPONSE REGULATOR RCP1"/>
    <property type="match status" value="1"/>
</dbReference>
<reference evidence="3 4" key="1">
    <citation type="submission" date="2016-10" db="EMBL/GenBank/DDBJ databases">
        <authorList>
            <person name="de Groot N.N."/>
        </authorList>
    </citation>
    <scope>NUCLEOTIDE SEQUENCE [LARGE SCALE GENOMIC DNA]</scope>
    <source>
        <strain evidence="3 4">DSM 17794</strain>
    </source>
</reference>
<gene>
    <name evidence="3" type="ORF">SAMN05660413_01091</name>
</gene>
<evidence type="ECO:0000256" key="1">
    <source>
        <dbReference type="PROSITE-ProRule" id="PRU00169"/>
    </source>
</evidence>
<feature type="domain" description="Response regulatory" evidence="2">
    <location>
        <begin position="5"/>
        <end position="130"/>
    </location>
</feature>
<dbReference type="Proteomes" id="UP000199153">
    <property type="component" value="Unassembled WGS sequence"/>
</dbReference>
<dbReference type="OrthoDB" id="7631574at2"/>
<dbReference type="SMART" id="SM00448">
    <property type="entry name" value="REC"/>
    <property type="match status" value="1"/>
</dbReference>
<name>A0A1I4Z5F3_9FLAO</name>
<dbReference type="InterPro" id="IPR001789">
    <property type="entry name" value="Sig_transdc_resp-reg_receiver"/>
</dbReference>
<evidence type="ECO:0000313" key="3">
    <source>
        <dbReference type="EMBL" id="SFN45219.1"/>
    </source>
</evidence>
<dbReference type="EMBL" id="FOVL01000005">
    <property type="protein sequence ID" value="SFN45219.1"/>
    <property type="molecule type" value="Genomic_DNA"/>
</dbReference>
<proteinExistence type="predicted"/>
<dbReference type="InterPro" id="IPR052893">
    <property type="entry name" value="TCS_response_regulator"/>
</dbReference>
<dbReference type="RefSeq" id="WP_093406885.1">
    <property type="nucleotide sequence ID" value="NZ_FOVL01000005.1"/>
</dbReference>
<keyword evidence="1" id="KW-0597">Phosphoprotein</keyword>
<dbReference type="InterPro" id="IPR011006">
    <property type="entry name" value="CheY-like_superfamily"/>
</dbReference>
<dbReference type="PANTHER" id="PTHR44520">
    <property type="entry name" value="RESPONSE REGULATOR RCP1-RELATED"/>
    <property type="match status" value="1"/>
</dbReference>
<feature type="modified residue" description="4-aspartylphosphate" evidence="1">
    <location>
        <position position="63"/>
    </location>
</feature>
<protein>
    <submittedName>
        <fullName evidence="3">Response regulator receiver domain-containing protein</fullName>
    </submittedName>
</protein>
<dbReference type="STRING" id="287099.SAMN05660413_01091"/>
<sequence length="144" mass="16513">MKFIHILLVEDNEGDILLTTEALEEGKIMNKLSVARDGQEALDFLNKKGEFQTSELPDLILLDVNLPRKNGHEVLKYIKTHQVFRSIPVIMLTTSSSQKDIDESYKNYANCYITKPIELSDFMEAIGKIEEFWINLVKLPKIDA</sequence>
<accession>A0A1I4Z5F3</accession>
<dbReference type="GO" id="GO:0000160">
    <property type="term" value="P:phosphorelay signal transduction system"/>
    <property type="evidence" value="ECO:0007669"/>
    <property type="project" value="InterPro"/>
</dbReference>
<dbReference type="Pfam" id="PF00072">
    <property type="entry name" value="Response_reg"/>
    <property type="match status" value="1"/>
</dbReference>
<evidence type="ECO:0000259" key="2">
    <source>
        <dbReference type="PROSITE" id="PS50110"/>
    </source>
</evidence>
<organism evidence="3 4">
    <name type="scientific">Salegentibacter flavus</name>
    <dbReference type="NCBI Taxonomy" id="287099"/>
    <lineage>
        <taxon>Bacteria</taxon>
        <taxon>Pseudomonadati</taxon>
        <taxon>Bacteroidota</taxon>
        <taxon>Flavobacteriia</taxon>
        <taxon>Flavobacteriales</taxon>
        <taxon>Flavobacteriaceae</taxon>
        <taxon>Salegentibacter</taxon>
    </lineage>
</organism>
<dbReference type="Gene3D" id="3.40.50.2300">
    <property type="match status" value="1"/>
</dbReference>
<dbReference type="PROSITE" id="PS50110">
    <property type="entry name" value="RESPONSE_REGULATORY"/>
    <property type="match status" value="1"/>
</dbReference>